<sequence>MAVQHLDRVDAVEHPVPAQVDLPHATGPEALQNLVCGELDTGRELGITVAARAVSAHGERPSLSVQHGPG</sequence>
<feature type="compositionally biased region" description="Basic and acidic residues" evidence="1">
    <location>
        <begin position="1"/>
        <end position="13"/>
    </location>
</feature>
<dbReference type="EMBL" id="BAAALT010000143">
    <property type="protein sequence ID" value="GAA1816638.1"/>
    <property type="molecule type" value="Genomic_DNA"/>
</dbReference>
<reference evidence="3" key="1">
    <citation type="journal article" date="2019" name="Int. J. Syst. Evol. Microbiol.">
        <title>The Global Catalogue of Microorganisms (GCM) 10K type strain sequencing project: providing services to taxonomists for standard genome sequencing and annotation.</title>
        <authorList>
            <consortium name="The Broad Institute Genomics Platform"/>
            <consortium name="The Broad Institute Genome Sequencing Center for Infectious Disease"/>
            <person name="Wu L."/>
            <person name="Ma J."/>
        </authorList>
    </citation>
    <scope>NUCLEOTIDE SEQUENCE [LARGE SCALE GENOMIC DNA]</scope>
    <source>
        <strain evidence="3">JCM 13250</strain>
    </source>
</reference>
<proteinExistence type="predicted"/>
<comment type="caution">
    <text evidence="2">The sequence shown here is derived from an EMBL/GenBank/DDBJ whole genome shotgun (WGS) entry which is preliminary data.</text>
</comment>
<evidence type="ECO:0000256" key="1">
    <source>
        <dbReference type="SAM" id="MobiDB-lite"/>
    </source>
</evidence>
<name>A0ABP4YK37_9ACTN</name>
<keyword evidence="3" id="KW-1185">Reference proteome</keyword>
<evidence type="ECO:0000313" key="3">
    <source>
        <dbReference type="Proteomes" id="UP001500218"/>
    </source>
</evidence>
<accession>A0ABP4YK37</accession>
<evidence type="ECO:0000313" key="2">
    <source>
        <dbReference type="EMBL" id="GAA1816638.1"/>
    </source>
</evidence>
<protein>
    <submittedName>
        <fullName evidence="2">Uncharacterized protein</fullName>
    </submittedName>
</protein>
<gene>
    <name evidence="2" type="ORF">GCM10009682_41930</name>
</gene>
<organism evidence="2 3">
    <name type="scientific">Luedemannella flava</name>
    <dbReference type="NCBI Taxonomy" id="349316"/>
    <lineage>
        <taxon>Bacteria</taxon>
        <taxon>Bacillati</taxon>
        <taxon>Actinomycetota</taxon>
        <taxon>Actinomycetes</taxon>
        <taxon>Micromonosporales</taxon>
        <taxon>Micromonosporaceae</taxon>
        <taxon>Luedemannella</taxon>
    </lineage>
</organism>
<dbReference type="Proteomes" id="UP001500218">
    <property type="component" value="Unassembled WGS sequence"/>
</dbReference>
<feature type="region of interest" description="Disordered" evidence="1">
    <location>
        <begin position="1"/>
        <end position="24"/>
    </location>
</feature>